<evidence type="ECO:0000259" key="4">
    <source>
        <dbReference type="Pfam" id="PF18917"/>
    </source>
</evidence>
<keyword evidence="2" id="KW-0472">Membrane</keyword>
<keyword evidence="2" id="KW-1133">Transmembrane helix</keyword>
<evidence type="ECO:0000313" key="5">
    <source>
        <dbReference type="EMBL" id="NBC69731.1"/>
    </source>
</evidence>
<dbReference type="InterPro" id="IPR043726">
    <property type="entry name" value="LiaI-LiaF-like_TM1"/>
</dbReference>
<dbReference type="Proteomes" id="UP000558113">
    <property type="component" value="Unassembled WGS sequence"/>
</dbReference>
<proteinExistence type="predicted"/>
<dbReference type="AlphaFoldDB" id="A0A7X4YNP8"/>
<accession>A0A7X4YNP8</accession>
<dbReference type="EMBL" id="JAAAMU010000005">
    <property type="protein sequence ID" value="NBC69731.1"/>
    <property type="molecule type" value="Genomic_DNA"/>
</dbReference>
<evidence type="ECO:0000313" key="6">
    <source>
        <dbReference type="Proteomes" id="UP000558113"/>
    </source>
</evidence>
<feature type="compositionally biased region" description="Basic and acidic residues" evidence="1">
    <location>
        <begin position="119"/>
        <end position="128"/>
    </location>
</feature>
<dbReference type="Pfam" id="PF09922">
    <property type="entry name" value="LiaF-like_C"/>
    <property type="match status" value="1"/>
</dbReference>
<gene>
    <name evidence="5" type="ORF">GT003_12070</name>
</gene>
<evidence type="ECO:0000259" key="3">
    <source>
        <dbReference type="Pfam" id="PF09922"/>
    </source>
</evidence>
<comment type="caution">
    <text evidence="5">The sequence shown here is derived from an EMBL/GenBank/DDBJ whole genome shotgun (WGS) entry which is preliminary data.</text>
</comment>
<dbReference type="Pfam" id="PF18917">
    <property type="entry name" value="LiaI-LiaF-like_TM1"/>
    <property type="match status" value="1"/>
</dbReference>
<organism evidence="5 6">
    <name type="scientific">Paenibacillus sacheonensis</name>
    <dbReference type="NCBI Taxonomy" id="742054"/>
    <lineage>
        <taxon>Bacteria</taxon>
        <taxon>Bacillati</taxon>
        <taxon>Bacillota</taxon>
        <taxon>Bacilli</taxon>
        <taxon>Bacillales</taxon>
        <taxon>Paenibacillaceae</taxon>
        <taxon>Paenibacillus</taxon>
    </lineage>
</organism>
<dbReference type="OrthoDB" id="2351415at2"/>
<name>A0A7X4YNP8_9BACL</name>
<feature type="domain" description="Cell wall-active antibiotics response LiaF-like C-terminal" evidence="3">
    <location>
        <begin position="219"/>
        <end position="333"/>
    </location>
</feature>
<protein>
    <submittedName>
        <fullName evidence="5">Cell wall-active antibiotics response protein</fullName>
    </submittedName>
</protein>
<sequence>MVYGRGSAFGSGVLIVLGFLFLGRNLDLLVWSMGDIMKFAAPLVLIIFGLSMIFKPKSRKINEEKLRDEWKAYTYGPADEDVTVPPAPPLHPDPTRPRTEDEIPQSAERTDAFSGPEEQDPRISRPNREQVPGPGAAEGPFGQPPGNDRGEPLGRHTQHLHKRRMDRWEKHAMHAAKIRERIERRNSHHYQRHIHRHLHRRDRVEWWNHDPNVQSRSGFIGDIYLGHDYWELKPMNISHFIGDTVLDLTKAQIPTGETVINISSFIGDVKIYLPNDYEIGVHVVTSAFIGDVAVLEQKEGGIFKNIDVETPFFQDTDKKIRLHVSTFIGDVRVTKVG</sequence>
<reference evidence="5 6" key="1">
    <citation type="submission" date="2020-01" db="EMBL/GenBank/DDBJ databases">
        <title>Paenibacillus soybeanensis sp. nov. isolated from the nodules of soybean (Glycine max(L.) Merr).</title>
        <authorList>
            <person name="Wang H."/>
        </authorList>
    </citation>
    <scope>NUCLEOTIDE SEQUENCE [LARGE SCALE GENOMIC DNA]</scope>
    <source>
        <strain evidence="5 6">DSM 23054</strain>
    </source>
</reference>
<dbReference type="InterPro" id="IPR047793">
    <property type="entry name" value="LiaF_C"/>
</dbReference>
<feature type="transmembrane region" description="Helical" evidence="2">
    <location>
        <begin position="36"/>
        <end position="54"/>
    </location>
</feature>
<feature type="transmembrane region" description="Helical" evidence="2">
    <location>
        <begin position="7"/>
        <end position="24"/>
    </location>
</feature>
<keyword evidence="6" id="KW-1185">Reference proteome</keyword>
<evidence type="ECO:0000256" key="1">
    <source>
        <dbReference type="SAM" id="MobiDB-lite"/>
    </source>
</evidence>
<dbReference type="InterPro" id="IPR024425">
    <property type="entry name" value="LiaF-like_C"/>
</dbReference>
<feature type="region of interest" description="Disordered" evidence="1">
    <location>
        <begin position="77"/>
        <end position="165"/>
    </location>
</feature>
<keyword evidence="2" id="KW-0812">Transmembrane</keyword>
<dbReference type="NCBIfam" id="NF040535">
    <property type="entry name" value="LiaF_C_term"/>
    <property type="match status" value="1"/>
</dbReference>
<feature type="compositionally biased region" description="Basic residues" evidence="1">
    <location>
        <begin position="156"/>
        <end position="165"/>
    </location>
</feature>
<feature type="domain" description="LiaI-LiaF-like transmembrane region" evidence="4">
    <location>
        <begin position="9"/>
        <end position="53"/>
    </location>
</feature>
<evidence type="ECO:0000256" key="2">
    <source>
        <dbReference type="SAM" id="Phobius"/>
    </source>
</evidence>